<dbReference type="PANTHER" id="PTHR16148">
    <property type="entry name" value="NF-KAPPA-B-REPRESSING FACTOR-RELATED"/>
    <property type="match status" value="1"/>
</dbReference>
<feature type="compositionally biased region" description="Low complexity" evidence="1">
    <location>
        <begin position="176"/>
        <end position="186"/>
    </location>
</feature>
<proteinExistence type="predicted"/>
<dbReference type="RefSeq" id="XP_007511886.1">
    <property type="nucleotide sequence ID" value="XM_007511824.1"/>
</dbReference>
<dbReference type="PANTHER" id="PTHR16148:SF14">
    <property type="entry name" value="MYND-TYPE DOMAIN-CONTAINING PROTEIN"/>
    <property type="match status" value="1"/>
</dbReference>
<name>K8FHM1_9CHLO</name>
<dbReference type="KEGG" id="bpg:Bathy07g04110"/>
<evidence type="ECO:0000313" key="3">
    <source>
        <dbReference type="Proteomes" id="UP000198341"/>
    </source>
</evidence>
<dbReference type="GeneID" id="19014900"/>
<dbReference type="AlphaFoldDB" id="K8FHM1"/>
<feature type="compositionally biased region" description="Basic and acidic residues" evidence="1">
    <location>
        <begin position="116"/>
        <end position="129"/>
    </location>
</feature>
<dbReference type="InterPro" id="IPR029063">
    <property type="entry name" value="SAM-dependent_MTases_sf"/>
</dbReference>
<dbReference type="SUPFAM" id="SSF53335">
    <property type="entry name" value="S-adenosyl-L-methionine-dependent methyltransferases"/>
    <property type="match status" value="1"/>
</dbReference>
<keyword evidence="3" id="KW-1185">Reference proteome</keyword>
<feature type="compositionally biased region" description="Low complexity" evidence="1">
    <location>
        <begin position="245"/>
        <end position="259"/>
    </location>
</feature>
<dbReference type="OrthoDB" id="2013972at2759"/>
<organism evidence="2 3">
    <name type="scientific">Bathycoccus prasinos</name>
    <dbReference type="NCBI Taxonomy" id="41875"/>
    <lineage>
        <taxon>Eukaryota</taxon>
        <taxon>Viridiplantae</taxon>
        <taxon>Chlorophyta</taxon>
        <taxon>Mamiellophyceae</taxon>
        <taxon>Mamiellales</taxon>
        <taxon>Bathycoccaceae</taxon>
        <taxon>Bathycoccus</taxon>
    </lineage>
</organism>
<gene>
    <name evidence="2" type="ORF">Bathy07g04110</name>
</gene>
<feature type="region of interest" description="Disordered" evidence="1">
    <location>
        <begin position="512"/>
        <end position="559"/>
    </location>
</feature>
<dbReference type="Proteomes" id="UP000198341">
    <property type="component" value="Chromosome 7"/>
</dbReference>
<feature type="region of interest" description="Disordered" evidence="1">
    <location>
        <begin position="116"/>
        <end position="309"/>
    </location>
</feature>
<feature type="compositionally biased region" description="Low complexity" evidence="1">
    <location>
        <begin position="272"/>
        <end position="284"/>
    </location>
</feature>
<evidence type="ECO:0000256" key="1">
    <source>
        <dbReference type="SAM" id="MobiDB-lite"/>
    </source>
</evidence>
<dbReference type="Gene3D" id="3.40.50.150">
    <property type="entry name" value="Vaccinia Virus protein VP39"/>
    <property type="match status" value="1"/>
</dbReference>
<dbReference type="GO" id="GO:0005730">
    <property type="term" value="C:nucleolus"/>
    <property type="evidence" value="ECO:0007669"/>
    <property type="project" value="TreeGrafter"/>
</dbReference>
<feature type="compositionally biased region" description="Basic residues" evidence="1">
    <location>
        <begin position="151"/>
        <end position="161"/>
    </location>
</feature>
<dbReference type="GO" id="GO:0005654">
    <property type="term" value="C:nucleoplasm"/>
    <property type="evidence" value="ECO:0007669"/>
    <property type="project" value="TreeGrafter"/>
</dbReference>
<protein>
    <submittedName>
        <fullName evidence="2">Uncharacterized protein</fullName>
    </submittedName>
</protein>
<dbReference type="EMBL" id="FO082272">
    <property type="protein sequence ID" value="CCO65974.1"/>
    <property type="molecule type" value="Genomic_DNA"/>
</dbReference>
<sequence>MSHTTGTRINNHTNEEERKMIRVQSVLALCERCPAIQSTYKGFANKDTIAPLPKTERIPDPVAIIAKNLSKERKHYLQKVRARGMPERFSVSLAKPRDWRRTVKVRAPKRRQMRLKVEEQREREEELERRQRHRRREGLVSERSGGGRTTTAKKTKNTKKKKNDDDDSEDDENKNSNENETATTTTKTRRKREEEGEDDTAKVTSPLIKRATKRGKIPVNFMRKKKGPSGNNAESDIDNNGGGSNNNTEEQSNNNADGNNAKDDNTFSLNKNSNVSSETVVVESPFNKQKAGANSNGTNNKKDTSAKTTTTTAVVVEGDEAAAAADALQRQREQEQEQNKNTKNPDVGRIKITVTITQKARRSQANSIRIPPTIVAVNKNATAYDLINALVITAPMHFDNGQQPTLHWDFHHVPDFSTIHGFAVGSWKVDVFEEDLTDMATLELRASPGTMIRSPALSKNAPEGFQPWLAPENLRVELDGSRDRGFAERDAITTFDRHFMKIQNYPNGSNNMHNMIGHGASDTAAGAGSGDGENNLESNTNTNNNNNNNNNNTSNNNNKKRIMKNARYYEGFIQHVNENDHNMTSQVLHPGRTSSGPMIKLLLETKSMPHAEGAGCSIVDVGSGCGNFARGIKDAFPFSSVCGIEIQKELVESSRADHGHKVTFIAGAAESELHRCVNATHILATTKNFETKTIDHIVNVAASLPLLTHLVINESRLCTTMCKVRIKSCCVFEPIETRSISTHWGNTGLDFTVYRRRTRWTENPYGHVPRGEDTARAFAERALCNDKRIHSTHHR</sequence>
<accession>K8FHM1</accession>
<feature type="region of interest" description="Disordered" evidence="1">
    <location>
        <begin position="324"/>
        <end position="346"/>
    </location>
</feature>
<feature type="compositionally biased region" description="Basic residues" evidence="1">
    <location>
        <begin position="210"/>
        <end position="227"/>
    </location>
</feature>
<evidence type="ECO:0000313" key="2">
    <source>
        <dbReference type="EMBL" id="CCO65974.1"/>
    </source>
</evidence>
<feature type="compositionally biased region" description="Basic and acidic residues" evidence="1">
    <location>
        <begin position="329"/>
        <end position="340"/>
    </location>
</feature>
<feature type="compositionally biased region" description="Low complexity" evidence="1">
    <location>
        <begin position="517"/>
        <end position="557"/>
    </location>
</feature>
<reference evidence="2 3" key="1">
    <citation type="submission" date="2011-10" db="EMBL/GenBank/DDBJ databases">
        <authorList>
            <person name="Genoscope - CEA"/>
        </authorList>
    </citation>
    <scope>NUCLEOTIDE SEQUENCE [LARGE SCALE GENOMIC DNA]</scope>
    <source>
        <strain evidence="2 3">RCC 1105</strain>
    </source>
</reference>